<protein>
    <submittedName>
        <fullName evidence="2">Uncharacterized protein</fullName>
    </submittedName>
</protein>
<feature type="transmembrane region" description="Helical" evidence="1">
    <location>
        <begin position="37"/>
        <end position="58"/>
    </location>
</feature>
<evidence type="ECO:0000313" key="3">
    <source>
        <dbReference type="Proteomes" id="UP000184447"/>
    </source>
</evidence>
<evidence type="ECO:0000313" key="2">
    <source>
        <dbReference type="EMBL" id="SHI02301.1"/>
    </source>
</evidence>
<keyword evidence="1" id="KW-0472">Membrane</keyword>
<evidence type="ECO:0000256" key="1">
    <source>
        <dbReference type="SAM" id="Phobius"/>
    </source>
</evidence>
<keyword evidence="3" id="KW-1185">Reference proteome</keyword>
<dbReference type="EMBL" id="FQXM01000034">
    <property type="protein sequence ID" value="SHI02301.1"/>
    <property type="molecule type" value="Genomic_DNA"/>
</dbReference>
<dbReference type="RefSeq" id="WP_073340701.1">
    <property type="nucleotide sequence ID" value="NZ_FQXM01000034.1"/>
</dbReference>
<proteinExistence type="predicted"/>
<dbReference type="STRING" id="1121316.SAMN02745207_03874"/>
<dbReference type="OrthoDB" id="1953575at2"/>
<organism evidence="2 3">
    <name type="scientific">Clostridium grantii DSM 8605</name>
    <dbReference type="NCBI Taxonomy" id="1121316"/>
    <lineage>
        <taxon>Bacteria</taxon>
        <taxon>Bacillati</taxon>
        <taxon>Bacillota</taxon>
        <taxon>Clostridia</taxon>
        <taxon>Eubacteriales</taxon>
        <taxon>Clostridiaceae</taxon>
        <taxon>Clostridium</taxon>
    </lineage>
</organism>
<gene>
    <name evidence="2" type="ORF">SAMN02745207_03874</name>
</gene>
<feature type="transmembrane region" description="Helical" evidence="1">
    <location>
        <begin position="12"/>
        <end position="31"/>
    </location>
</feature>
<reference evidence="2 3" key="1">
    <citation type="submission" date="2016-11" db="EMBL/GenBank/DDBJ databases">
        <authorList>
            <person name="Jaros S."/>
            <person name="Januszkiewicz K."/>
            <person name="Wedrychowicz H."/>
        </authorList>
    </citation>
    <scope>NUCLEOTIDE SEQUENCE [LARGE SCALE GENOMIC DNA]</scope>
    <source>
        <strain evidence="2 3">DSM 8605</strain>
    </source>
</reference>
<name>A0A1M5XR51_9CLOT</name>
<sequence length="162" mass="19243">MHKEVVVRSKMTSLVTMIFICEFLIIISDIAENINVFGHRIAGYSKIMAIIFLSIIVYKEIIKCKLRYKYSIIADQFIVYRLSNEKQEILENIKVSSIQSIDKIWYRKLSIHQFMAKKYTSLIVTPSMYCCTYRINDKNEIFYFQPSENLVLKLNDLRNRTF</sequence>
<accession>A0A1M5XR51</accession>
<dbReference type="AlphaFoldDB" id="A0A1M5XR51"/>
<keyword evidence="1" id="KW-1133">Transmembrane helix</keyword>
<keyword evidence="1" id="KW-0812">Transmembrane</keyword>
<dbReference type="Proteomes" id="UP000184447">
    <property type="component" value="Unassembled WGS sequence"/>
</dbReference>